<sequence>MASNSKQQKRAKRAATKARENRMVRSGQAVKSSGESSSASVEQVFDKAMNSGSYSALFEKMKQAQEGGLVALISVFLVDPLLALVLKGHKEEHATDYIVMVFSAYRKWLDGADEATTMAWLESDEFQEAYISASEAVAKQQQKMFG</sequence>
<dbReference type="Proteomes" id="UP000028931">
    <property type="component" value="Chromosome"/>
</dbReference>
<gene>
    <name evidence="2" type="ORF">PSAKL28_03150</name>
</gene>
<evidence type="ECO:0000256" key="1">
    <source>
        <dbReference type="SAM" id="MobiDB-lite"/>
    </source>
</evidence>
<feature type="region of interest" description="Disordered" evidence="1">
    <location>
        <begin position="1"/>
        <end position="37"/>
    </location>
</feature>
<dbReference type="AlphaFoldDB" id="A0A077F271"/>
<dbReference type="HOGENOM" id="CLU_102542_0_0_6"/>
<dbReference type="RefSeq" id="WP_038605749.1">
    <property type="nucleotide sequence ID" value="NZ_CP009048.1"/>
</dbReference>
<accession>A0A077F271</accession>
<organism evidence="2 3">
    <name type="scientific">Pseudomonas alkylphenolica</name>
    <dbReference type="NCBI Taxonomy" id="237609"/>
    <lineage>
        <taxon>Bacteria</taxon>
        <taxon>Pseudomonadati</taxon>
        <taxon>Pseudomonadota</taxon>
        <taxon>Gammaproteobacteria</taxon>
        <taxon>Pseudomonadales</taxon>
        <taxon>Pseudomonadaceae</taxon>
        <taxon>Pseudomonas</taxon>
    </lineage>
</organism>
<proteinExistence type="predicted"/>
<reference evidence="2 3" key="1">
    <citation type="submission" date="2014-07" db="EMBL/GenBank/DDBJ databases">
        <authorList>
            <person name="Lee K."/>
            <person name="Lim J.Y."/>
            <person name="Hwang I."/>
        </authorList>
    </citation>
    <scope>NUCLEOTIDE SEQUENCE [LARGE SCALE GENOMIC DNA]</scope>
    <source>
        <strain evidence="2 3">KL28</strain>
    </source>
</reference>
<protein>
    <submittedName>
        <fullName evidence="2">Uncharacterized protein</fullName>
    </submittedName>
</protein>
<dbReference type="OrthoDB" id="7016417at2"/>
<dbReference type="KEGG" id="palk:PSAKL28_03150"/>
<evidence type="ECO:0000313" key="3">
    <source>
        <dbReference type="Proteomes" id="UP000028931"/>
    </source>
</evidence>
<feature type="compositionally biased region" description="Basic residues" evidence="1">
    <location>
        <begin position="7"/>
        <end position="16"/>
    </location>
</feature>
<dbReference type="EMBL" id="CP009048">
    <property type="protein sequence ID" value="AIL59552.1"/>
    <property type="molecule type" value="Genomic_DNA"/>
</dbReference>
<evidence type="ECO:0000313" key="2">
    <source>
        <dbReference type="EMBL" id="AIL59552.1"/>
    </source>
</evidence>
<name>A0A077F271_9PSED</name>
<feature type="compositionally biased region" description="Low complexity" evidence="1">
    <location>
        <begin position="26"/>
        <end position="37"/>
    </location>
</feature>